<feature type="compositionally biased region" description="Basic and acidic residues" evidence="1">
    <location>
        <begin position="44"/>
        <end position="59"/>
    </location>
</feature>
<protein>
    <submittedName>
        <fullName evidence="2">Uncharacterized protein</fullName>
    </submittedName>
</protein>
<organism evidence="2 3">
    <name type="scientific">Angustibacter aerolatus</name>
    <dbReference type="NCBI Taxonomy" id="1162965"/>
    <lineage>
        <taxon>Bacteria</taxon>
        <taxon>Bacillati</taxon>
        <taxon>Actinomycetota</taxon>
        <taxon>Actinomycetes</taxon>
        <taxon>Kineosporiales</taxon>
        <taxon>Kineosporiaceae</taxon>
    </lineage>
</organism>
<evidence type="ECO:0000313" key="3">
    <source>
        <dbReference type="Proteomes" id="UP001157017"/>
    </source>
</evidence>
<keyword evidence="3" id="KW-1185">Reference proteome</keyword>
<comment type="caution">
    <text evidence="2">The sequence shown here is derived from an EMBL/GenBank/DDBJ whole genome shotgun (WGS) entry which is preliminary data.</text>
</comment>
<gene>
    <name evidence="2" type="ORF">GCM10025868_19670</name>
</gene>
<evidence type="ECO:0000256" key="1">
    <source>
        <dbReference type="SAM" id="MobiDB-lite"/>
    </source>
</evidence>
<feature type="compositionally biased region" description="Basic and acidic residues" evidence="1">
    <location>
        <begin position="1"/>
        <end position="10"/>
    </location>
</feature>
<accession>A0ABQ6JIN4</accession>
<feature type="region of interest" description="Disordered" evidence="1">
    <location>
        <begin position="1"/>
        <end position="59"/>
    </location>
</feature>
<sequence>MQEPARRRTGPDAGPAPAGEDAWWHPAHLGGTAPTPAEAAAMDASDREDRIARGEPSEG</sequence>
<reference evidence="3" key="1">
    <citation type="journal article" date="2019" name="Int. J. Syst. Evol. Microbiol.">
        <title>The Global Catalogue of Microorganisms (GCM) 10K type strain sequencing project: providing services to taxonomists for standard genome sequencing and annotation.</title>
        <authorList>
            <consortium name="The Broad Institute Genomics Platform"/>
            <consortium name="The Broad Institute Genome Sequencing Center for Infectious Disease"/>
            <person name="Wu L."/>
            <person name="Ma J."/>
        </authorList>
    </citation>
    <scope>NUCLEOTIDE SEQUENCE [LARGE SCALE GENOMIC DNA]</scope>
    <source>
        <strain evidence="3">NBRC 108730</strain>
    </source>
</reference>
<evidence type="ECO:0000313" key="2">
    <source>
        <dbReference type="EMBL" id="GMA86717.1"/>
    </source>
</evidence>
<name>A0ABQ6JIN4_9ACTN</name>
<dbReference type="EMBL" id="BSUZ01000001">
    <property type="protein sequence ID" value="GMA86717.1"/>
    <property type="molecule type" value="Genomic_DNA"/>
</dbReference>
<dbReference type="Proteomes" id="UP001157017">
    <property type="component" value="Unassembled WGS sequence"/>
</dbReference>
<proteinExistence type="predicted"/>
<feature type="compositionally biased region" description="Low complexity" evidence="1">
    <location>
        <begin position="32"/>
        <end position="43"/>
    </location>
</feature>